<name>X1S0E0_9ZZZZ</name>
<dbReference type="EMBL" id="BARW01001274">
    <property type="protein sequence ID" value="GAI72641.1"/>
    <property type="molecule type" value="Genomic_DNA"/>
</dbReference>
<accession>X1S0E0</accession>
<comment type="caution">
    <text evidence="1">The sequence shown here is derived from an EMBL/GenBank/DDBJ whole genome shotgun (WGS) entry which is preliminary data.</text>
</comment>
<proteinExistence type="predicted"/>
<protein>
    <submittedName>
        <fullName evidence="1">Uncharacterized protein</fullName>
    </submittedName>
</protein>
<organism evidence="1">
    <name type="scientific">marine sediment metagenome</name>
    <dbReference type="NCBI Taxonomy" id="412755"/>
    <lineage>
        <taxon>unclassified sequences</taxon>
        <taxon>metagenomes</taxon>
        <taxon>ecological metagenomes</taxon>
    </lineage>
</organism>
<sequence>MKVTRTFTVEQQGVGKPDYSREVFAGKERAGIALKYNQHFRAFAGNWTPGGDPEYPLILDYNIAAGGKRHLRDSDTNELMPITL</sequence>
<dbReference type="AlphaFoldDB" id="X1S0E0"/>
<reference evidence="1" key="1">
    <citation type="journal article" date="2014" name="Front. Microbiol.">
        <title>High frequency of phylogenetically diverse reductive dehalogenase-homologous genes in deep subseafloor sedimentary metagenomes.</title>
        <authorList>
            <person name="Kawai M."/>
            <person name="Futagami T."/>
            <person name="Toyoda A."/>
            <person name="Takaki Y."/>
            <person name="Nishi S."/>
            <person name="Hori S."/>
            <person name="Arai W."/>
            <person name="Tsubouchi T."/>
            <person name="Morono Y."/>
            <person name="Uchiyama I."/>
            <person name="Ito T."/>
            <person name="Fujiyama A."/>
            <person name="Inagaki F."/>
            <person name="Takami H."/>
        </authorList>
    </citation>
    <scope>NUCLEOTIDE SEQUENCE</scope>
    <source>
        <strain evidence="1">Expedition CK06-06</strain>
    </source>
</reference>
<feature type="non-terminal residue" evidence="1">
    <location>
        <position position="84"/>
    </location>
</feature>
<gene>
    <name evidence="1" type="ORF">S12H4_04225</name>
</gene>
<evidence type="ECO:0000313" key="1">
    <source>
        <dbReference type="EMBL" id="GAI72641.1"/>
    </source>
</evidence>